<evidence type="ECO:0000259" key="1">
    <source>
        <dbReference type="Pfam" id="PF12680"/>
    </source>
</evidence>
<dbReference type="RefSeq" id="WP_062610934.1">
    <property type="nucleotide sequence ID" value="NZ_FCOX02000060.1"/>
</dbReference>
<evidence type="ECO:0000313" key="3">
    <source>
        <dbReference type="Proteomes" id="UP000071859"/>
    </source>
</evidence>
<feature type="domain" description="SnoaL-like" evidence="1">
    <location>
        <begin position="12"/>
        <end position="100"/>
    </location>
</feature>
<dbReference type="OrthoDB" id="9131239at2"/>
<protein>
    <submittedName>
        <fullName evidence="2">SnoaL-like domain protein</fullName>
    </submittedName>
</protein>
<accession>A0A158EBF3</accession>
<dbReference type="Gene3D" id="3.10.450.50">
    <property type="match status" value="1"/>
</dbReference>
<comment type="caution">
    <text evidence="2">The sequence shown here is derived from an EMBL/GenBank/DDBJ whole genome shotgun (WGS) entry which is preliminary data.</text>
</comment>
<dbReference type="InterPro" id="IPR032710">
    <property type="entry name" value="NTF2-like_dom_sf"/>
</dbReference>
<gene>
    <name evidence="2" type="ORF">AWB78_06853</name>
</gene>
<organism evidence="2 3">
    <name type="scientific">Caballeronia calidae</name>
    <dbReference type="NCBI Taxonomy" id="1777139"/>
    <lineage>
        <taxon>Bacteria</taxon>
        <taxon>Pseudomonadati</taxon>
        <taxon>Pseudomonadota</taxon>
        <taxon>Betaproteobacteria</taxon>
        <taxon>Burkholderiales</taxon>
        <taxon>Burkholderiaceae</taxon>
        <taxon>Caballeronia</taxon>
    </lineage>
</organism>
<keyword evidence="3" id="KW-1185">Reference proteome</keyword>
<dbReference type="Pfam" id="PF12680">
    <property type="entry name" value="SnoaL_2"/>
    <property type="match status" value="1"/>
</dbReference>
<dbReference type="EMBL" id="FCOX02000060">
    <property type="protein sequence ID" value="SAL04212.1"/>
    <property type="molecule type" value="Genomic_DNA"/>
</dbReference>
<dbReference type="Proteomes" id="UP000071859">
    <property type="component" value="Unassembled WGS sequence"/>
</dbReference>
<evidence type="ECO:0000313" key="2">
    <source>
        <dbReference type="EMBL" id="SAL04212.1"/>
    </source>
</evidence>
<proteinExistence type="predicted"/>
<name>A0A158EBF3_9BURK</name>
<dbReference type="SUPFAM" id="SSF54427">
    <property type="entry name" value="NTF2-like"/>
    <property type="match status" value="1"/>
</dbReference>
<reference evidence="2" key="1">
    <citation type="submission" date="2016-01" db="EMBL/GenBank/DDBJ databases">
        <authorList>
            <person name="Peeters C."/>
        </authorList>
    </citation>
    <scope>NUCLEOTIDE SEQUENCE</scope>
    <source>
        <strain evidence="2">LMG 29321</strain>
    </source>
</reference>
<sequence length="127" mass="14059">MDIQEAFVTLNRRFAETVNSHDTPQWVALFAEDAILIPADHEVVTGKKGIEEWAEVASKVWNHLEIQPGFCTSDGSVAWESGTWAGNINVAEGRTMDITGNFLLLARIEGSALRIKAHTWNVKTATH</sequence>
<dbReference type="AlphaFoldDB" id="A0A158EBF3"/>
<dbReference type="InterPro" id="IPR037401">
    <property type="entry name" value="SnoaL-like"/>
</dbReference>